<dbReference type="EMBL" id="CP033154">
    <property type="protein sequence ID" value="AYO44698.1"/>
    <property type="molecule type" value="Genomic_DNA"/>
</dbReference>
<dbReference type="Gene3D" id="3.30.9.10">
    <property type="entry name" value="D-Amino Acid Oxidase, subunit A, domain 2"/>
    <property type="match status" value="1"/>
</dbReference>
<proteinExistence type="predicted"/>
<feature type="transmembrane region" description="Helical" evidence="1">
    <location>
        <begin position="7"/>
        <end position="25"/>
    </location>
</feature>
<dbReference type="GO" id="GO:0005770">
    <property type="term" value="C:late endosome"/>
    <property type="evidence" value="ECO:0007669"/>
    <property type="project" value="TreeGrafter"/>
</dbReference>
<dbReference type="PANTHER" id="PTHR13847:SF150">
    <property type="entry name" value="OXIDOREDUCTASE TDA3-RELATED"/>
    <property type="match status" value="1"/>
</dbReference>
<dbReference type="VEuPathDB" id="FungiDB:DNF11_3748"/>
<sequence length="382" mass="40934">MPDQSRHVVIVGGGIIGASIAYFMSRRSDCPKVTLLESSKTLAPGASGKAGGFLALDWHGTSTASLAALSFELHRELAEKENGAERWGYRFVETHQLSLDTSRKARHRPKIDWLNPDVFISTSLIGGGGSTAQVTPGPLTEFLCERAQEAGVQIHLQTKATGLDLTEDGKVRGVKIQQAGEDKVLPATDVIVAAGPWTGKLLKSWFPSDKMPQFLRSASMIEGSRSHSVLVQAAKKHQLSADCFFSEMRYGSSAGAPEFYIRPKGRAYVSGGSDDAPVPELADDVTFDPRRTAELQKQLAVLSPEYLDVNRGAELLAEQACYLPISPRTAAPILGGSAEQGIYVAAGHAVWGISNSLGTGKVMSELLLDGKAHSANIQQLRP</sequence>
<feature type="domain" description="FAD dependent oxidoreductase" evidence="2">
    <location>
        <begin position="7"/>
        <end position="366"/>
    </location>
</feature>
<accession>A0A3G2SBC5</accession>
<dbReference type="Proteomes" id="UP000269793">
    <property type="component" value="Chromosome VII"/>
</dbReference>
<protein>
    <recommendedName>
        <fullName evidence="2">FAD dependent oxidoreductase domain-containing protein</fullName>
    </recommendedName>
</protein>
<evidence type="ECO:0000313" key="3">
    <source>
        <dbReference type="EMBL" id="AYO44698.1"/>
    </source>
</evidence>
<organism evidence="3 4">
    <name type="scientific">Malassezia restricta (strain ATCC 96810 / NBRC 103918 / CBS 7877)</name>
    <name type="common">Seborrheic dermatitis infection agent</name>
    <dbReference type="NCBI Taxonomy" id="425264"/>
    <lineage>
        <taxon>Eukaryota</taxon>
        <taxon>Fungi</taxon>
        <taxon>Dikarya</taxon>
        <taxon>Basidiomycota</taxon>
        <taxon>Ustilaginomycotina</taxon>
        <taxon>Malasseziomycetes</taxon>
        <taxon>Malasseziales</taxon>
        <taxon>Malasseziaceae</taxon>
        <taxon>Malassezia</taxon>
    </lineage>
</organism>
<keyword evidence="1" id="KW-0812">Transmembrane</keyword>
<dbReference type="Gene3D" id="3.50.50.60">
    <property type="entry name" value="FAD/NAD(P)-binding domain"/>
    <property type="match status" value="1"/>
</dbReference>
<evidence type="ECO:0000313" key="4">
    <source>
        <dbReference type="Proteomes" id="UP000269793"/>
    </source>
</evidence>
<gene>
    <name evidence="3" type="ORF">DNF11_3748</name>
</gene>
<dbReference type="Pfam" id="PF01266">
    <property type="entry name" value="DAO"/>
    <property type="match status" value="1"/>
</dbReference>
<dbReference type="PANTHER" id="PTHR13847">
    <property type="entry name" value="SARCOSINE DEHYDROGENASE-RELATED"/>
    <property type="match status" value="1"/>
</dbReference>
<dbReference type="SUPFAM" id="SSF51905">
    <property type="entry name" value="FAD/NAD(P)-binding domain"/>
    <property type="match status" value="1"/>
</dbReference>
<keyword evidence="1" id="KW-1133">Transmembrane helix</keyword>
<dbReference type="AlphaFoldDB" id="A0A3G2SBC5"/>
<evidence type="ECO:0000259" key="2">
    <source>
        <dbReference type="Pfam" id="PF01266"/>
    </source>
</evidence>
<dbReference type="OrthoDB" id="498204at2759"/>
<reference evidence="3 4" key="1">
    <citation type="submission" date="2018-10" db="EMBL/GenBank/DDBJ databases">
        <title>Complete genome sequence of Malassezia restricta CBS 7877.</title>
        <authorList>
            <person name="Morand S.C."/>
            <person name="Bertignac M."/>
            <person name="Iltis A."/>
            <person name="Kolder I."/>
            <person name="Pirovano W."/>
            <person name="Jourdain R."/>
            <person name="Clavaud C."/>
        </authorList>
    </citation>
    <scope>NUCLEOTIDE SEQUENCE [LARGE SCALE GENOMIC DNA]</scope>
    <source>
        <strain evidence="3 4">CBS 7877</strain>
    </source>
</reference>
<dbReference type="InterPro" id="IPR006076">
    <property type="entry name" value="FAD-dep_OxRdtase"/>
</dbReference>
<dbReference type="GO" id="GO:0005829">
    <property type="term" value="C:cytosol"/>
    <property type="evidence" value="ECO:0007669"/>
    <property type="project" value="GOC"/>
</dbReference>
<evidence type="ECO:0000256" key="1">
    <source>
        <dbReference type="SAM" id="Phobius"/>
    </source>
</evidence>
<keyword evidence="3" id="KW-0560">Oxidoreductase</keyword>
<keyword evidence="1" id="KW-0472">Membrane</keyword>
<dbReference type="GO" id="GO:0016491">
    <property type="term" value="F:oxidoreductase activity"/>
    <property type="evidence" value="ECO:0007669"/>
    <property type="project" value="UniProtKB-KW"/>
</dbReference>
<name>A0A3G2SBC5_MALR7</name>
<dbReference type="InterPro" id="IPR036188">
    <property type="entry name" value="FAD/NAD-bd_sf"/>
</dbReference>
<dbReference type="GO" id="GO:0042147">
    <property type="term" value="P:retrograde transport, endosome to Golgi"/>
    <property type="evidence" value="ECO:0007669"/>
    <property type="project" value="TreeGrafter"/>
</dbReference>
<dbReference type="STRING" id="425264.A0A3G2SBC5"/>
<keyword evidence="4" id="KW-1185">Reference proteome</keyword>